<protein>
    <recommendedName>
        <fullName evidence="4">DUF3541 domain-containing protein</fullName>
    </recommendedName>
</protein>
<keyword evidence="1" id="KW-0732">Signal</keyword>
<dbReference type="AlphaFoldDB" id="E1SQB9"/>
<dbReference type="STRING" id="550540.Fbal_3694"/>
<keyword evidence="3" id="KW-1185">Reference proteome</keyword>
<dbReference type="HOGENOM" id="CLU_064962_0_0_6"/>
<feature type="chain" id="PRO_5003151465" description="DUF3541 domain-containing protein" evidence="1">
    <location>
        <begin position="22"/>
        <end position="352"/>
    </location>
</feature>
<dbReference type="InterPro" id="IPR021928">
    <property type="entry name" value="DUF3541"/>
</dbReference>
<dbReference type="KEGG" id="fbl:Fbal_3694"/>
<name>E1SQB9_FERBD</name>
<dbReference type="eggNOG" id="ENOG50304MY">
    <property type="taxonomic scope" value="Bacteria"/>
</dbReference>
<proteinExistence type="predicted"/>
<sequence>MLNRLRHSLVALVLLVLPAYADPVTVADQIRHTYQTQLYTLPATKAGHFGLRMYRQSGDPKYAAAIWQDMARVASTLNQISAEFTTPDAMRQAGAQRLANYQDSDDDRRQARQQATADKPEYLVLGVSLLGAMARADEYGLKHRDDARLRALIRRFDFADYSEDPALVRVWAAQLANQVYWLRQLNEGEYVEGFVRAFRAAYPDVADSTLSEREYGNKIYGMTHLIFAASGYYQYPVRQSDHAWIYDYFRAEIDTILRRCKEDIIAEVGLSFLLAGLEDDPVVAKTRQAIAAAVDKQAGLIPSVTGSLNLKGGEHRNVLAVMLLDWQGVRPGPDVPANADWFAPLPYGLTAK</sequence>
<reference evidence="2 3" key="1">
    <citation type="journal article" date="2010" name="Stand. Genomic Sci.">
        <title>Complete genome sequence of Ferrimonas balearica type strain (PAT).</title>
        <authorList>
            <person name="Nolan M."/>
            <person name="Sikorski J."/>
            <person name="Davenport K."/>
            <person name="Lucas S."/>
            <person name="Glavina Del Rio T."/>
            <person name="Tice H."/>
            <person name="Cheng J."/>
            <person name="Goodwin L."/>
            <person name="Pitluck S."/>
            <person name="Liolios K."/>
            <person name="Ivanova N."/>
            <person name="Mavromatis K."/>
            <person name="Ovchinnikova G."/>
            <person name="Pati A."/>
            <person name="Chen A."/>
            <person name="Palaniappan K."/>
            <person name="Land M."/>
            <person name="Hauser L."/>
            <person name="Chang Y."/>
            <person name="Jeffries C."/>
            <person name="Tapia R."/>
            <person name="Brettin T."/>
            <person name="Detter J."/>
            <person name="Han C."/>
            <person name="Yasawong M."/>
            <person name="Rohde M."/>
            <person name="Tindall B."/>
            <person name="Goker M."/>
            <person name="Woyke T."/>
            <person name="Bristow J."/>
            <person name="Eisen J."/>
            <person name="Markowitz V."/>
            <person name="Hugenholtz P."/>
            <person name="Kyrpides N."/>
            <person name="Klenk H."/>
            <person name="Lapidus A."/>
        </authorList>
    </citation>
    <scope>NUCLEOTIDE SEQUENCE [LARGE SCALE GENOMIC DNA]</scope>
    <source>
        <strain evidence="3">DSM 9799 / CCM 4581 / KCTC 23876 / PAT</strain>
    </source>
</reference>
<evidence type="ECO:0000313" key="2">
    <source>
        <dbReference type="EMBL" id="ADN77890.1"/>
    </source>
</evidence>
<feature type="signal peptide" evidence="1">
    <location>
        <begin position="1"/>
        <end position="21"/>
    </location>
</feature>
<dbReference type="EMBL" id="CP002209">
    <property type="protein sequence ID" value="ADN77890.1"/>
    <property type="molecule type" value="Genomic_DNA"/>
</dbReference>
<evidence type="ECO:0008006" key="4">
    <source>
        <dbReference type="Google" id="ProtNLM"/>
    </source>
</evidence>
<accession>E1SQB9</accession>
<organism evidence="2 3">
    <name type="scientific">Ferrimonas balearica (strain DSM 9799 / CCM 4581 / KCTC 23876 / PAT)</name>
    <dbReference type="NCBI Taxonomy" id="550540"/>
    <lineage>
        <taxon>Bacteria</taxon>
        <taxon>Pseudomonadati</taxon>
        <taxon>Pseudomonadota</taxon>
        <taxon>Gammaproteobacteria</taxon>
        <taxon>Alteromonadales</taxon>
        <taxon>Ferrimonadaceae</taxon>
        <taxon>Ferrimonas</taxon>
    </lineage>
</organism>
<dbReference type="GeneID" id="67183896"/>
<dbReference type="Proteomes" id="UP000006683">
    <property type="component" value="Chromosome"/>
</dbReference>
<evidence type="ECO:0000313" key="3">
    <source>
        <dbReference type="Proteomes" id="UP000006683"/>
    </source>
</evidence>
<dbReference type="OrthoDB" id="6080009at2"/>
<gene>
    <name evidence="2" type="ordered locus">Fbal_3694</name>
</gene>
<evidence type="ECO:0000256" key="1">
    <source>
        <dbReference type="SAM" id="SignalP"/>
    </source>
</evidence>
<dbReference type="RefSeq" id="WP_013347195.1">
    <property type="nucleotide sequence ID" value="NC_014541.1"/>
</dbReference>
<dbReference type="Pfam" id="PF12060">
    <property type="entry name" value="DUF3541"/>
    <property type="match status" value="1"/>
</dbReference>